<dbReference type="InterPro" id="IPR052009">
    <property type="entry name" value="Archaemetzincin"/>
</dbReference>
<evidence type="ECO:0000313" key="1">
    <source>
        <dbReference type="Ensembl" id="ENSSPUP00000015120.1"/>
    </source>
</evidence>
<dbReference type="AlphaFoldDB" id="A0A8D0H115"/>
<organism evidence="1 2">
    <name type="scientific">Sphenodon punctatus</name>
    <name type="common">Tuatara</name>
    <name type="synonym">Hatteria punctata</name>
    <dbReference type="NCBI Taxonomy" id="8508"/>
    <lineage>
        <taxon>Eukaryota</taxon>
        <taxon>Metazoa</taxon>
        <taxon>Chordata</taxon>
        <taxon>Craniata</taxon>
        <taxon>Vertebrata</taxon>
        <taxon>Euteleostomi</taxon>
        <taxon>Lepidosauria</taxon>
        <taxon>Sphenodontia</taxon>
        <taxon>Sphenodontidae</taxon>
        <taxon>Sphenodon</taxon>
    </lineage>
</organism>
<proteinExistence type="predicted"/>
<dbReference type="PANTHER" id="PTHR32205:SF5">
    <property type="entry name" value="ARCHAEMETZINCIN-2"/>
    <property type="match status" value="1"/>
</dbReference>
<dbReference type="GO" id="GO:0008237">
    <property type="term" value="F:metallopeptidase activity"/>
    <property type="evidence" value="ECO:0007669"/>
    <property type="project" value="InterPro"/>
</dbReference>
<keyword evidence="2" id="KW-1185">Reference proteome</keyword>
<sequence>MQGSNHLEESDRRPLDLCPICLRKLQASIGFNIEERCKALLRWMDEGASRTEAELSNEAKLGLQEPVEVFKEGREWLQKCLDVLQT</sequence>
<reference evidence="1" key="1">
    <citation type="submission" date="2025-08" db="UniProtKB">
        <authorList>
            <consortium name="Ensembl"/>
        </authorList>
    </citation>
    <scope>IDENTIFICATION</scope>
</reference>
<dbReference type="GeneTree" id="ENSGT00530000063996"/>
<dbReference type="InterPro" id="IPR024079">
    <property type="entry name" value="MetalloPept_cat_dom_sf"/>
</dbReference>
<dbReference type="Proteomes" id="UP000694392">
    <property type="component" value="Unplaced"/>
</dbReference>
<reference evidence="1" key="2">
    <citation type="submission" date="2025-09" db="UniProtKB">
        <authorList>
            <consortium name="Ensembl"/>
        </authorList>
    </citation>
    <scope>IDENTIFICATION</scope>
</reference>
<protein>
    <submittedName>
        <fullName evidence="1">Uncharacterized protein</fullName>
    </submittedName>
</protein>
<name>A0A8D0H115_SPHPU</name>
<dbReference type="PANTHER" id="PTHR32205">
    <property type="entry name" value="ARCHAEMETZINCIN-2-RELATED"/>
    <property type="match status" value="1"/>
</dbReference>
<accession>A0A8D0H115</accession>
<dbReference type="Ensembl" id="ENSSPUT00000016128.1">
    <property type="protein sequence ID" value="ENSSPUP00000015120.1"/>
    <property type="gene ID" value="ENSSPUG00000011680.1"/>
</dbReference>
<dbReference type="Gene3D" id="3.40.390.10">
    <property type="entry name" value="Collagenase (Catalytic Domain)"/>
    <property type="match status" value="1"/>
</dbReference>
<evidence type="ECO:0000313" key="2">
    <source>
        <dbReference type="Proteomes" id="UP000694392"/>
    </source>
</evidence>